<dbReference type="InterPro" id="IPR011005">
    <property type="entry name" value="Dihydropteroate_synth-like_sf"/>
</dbReference>
<feature type="binding site" evidence="7">
    <location>
        <position position="268"/>
    </location>
    <ligand>
        <name>[4Fe-4S] cluster</name>
        <dbReference type="ChEBI" id="CHEBI:49883"/>
    </ligand>
</feature>
<feature type="binding site" evidence="7">
    <location>
        <position position="303"/>
    </location>
    <ligand>
        <name>[4Fe-4S] cluster</name>
        <dbReference type="ChEBI" id="CHEBI:49883"/>
    </ligand>
</feature>
<dbReference type="InterPro" id="IPR058579">
    <property type="entry name" value="IspG_C"/>
</dbReference>
<dbReference type="PANTHER" id="PTHR30454:SF0">
    <property type="entry name" value="4-HYDROXY-3-METHYLBUT-2-EN-1-YL DIPHOSPHATE SYNTHASE (FERREDOXIN), CHLOROPLASTIC"/>
    <property type="match status" value="1"/>
</dbReference>
<evidence type="ECO:0000256" key="1">
    <source>
        <dbReference type="ARBA" id="ARBA00022485"/>
    </source>
</evidence>
<accession>A0A9Q9FE92</accession>
<evidence type="ECO:0000256" key="6">
    <source>
        <dbReference type="ARBA" id="ARBA00023229"/>
    </source>
</evidence>
<dbReference type="SUPFAM" id="SSF51717">
    <property type="entry name" value="Dihydropteroate synthetase-like"/>
    <property type="match status" value="1"/>
</dbReference>
<name>A0A9Q9FE92_9FIRM</name>
<evidence type="ECO:0000313" key="11">
    <source>
        <dbReference type="Proteomes" id="UP001058072"/>
    </source>
</evidence>
<dbReference type="GO" id="GO:0046429">
    <property type="term" value="F:4-hydroxy-3-methylbut-2-en-1-yl diphosphate synthase activity (ferredoxin)"/>
    <property type="evidence" value="ECO:0007669"/>
    <property type="project" value="UniProtKB-UniRule"/>
</dbReference>
<dbReference type="PANTHER" id="PTHR30454">
    <property type="entry name" value="4-HYDROXY-3-METHYLBUT-2-EN-1-YL DIPHOSPHATE SYNTHASE"/>
    <property type="match status" value="1"/>
</dbReference>
<feature type="domain" description="IspG C-terminal" evidence="9">
    <location>
        <begin position="265"/>
        <end position="351"/>
    </location>
</feature>
<keyword evidence="2 7" id="KW-0479">Metal-binding</keyword>
<dbReference type="InterPro" id="IPR045854">
    <property type="entry name" value="NO2/SO3_Rdtase_4Fe4S_sf"/>
</dbReference>
<comment type="cofactor">
    <cofactor evidence="7">
        <name>[4Fe-4S] cluster</name>
        <dbReference type="ChEBI" id="CHEBI:49883"/>
    </cofactor>
    <text evidence="7">Binds 1 [4Fe-4S] cluster.</text>
</comment>
<dbReference type="NCBIfam" id="TIGR00612">
    <property type="entry name" value="ispG_gcpE"/>
    <property type="match status" value="1"/>
</dbReference>
<evidence type="ECO:0000256" key="7">
    <source>
        <dbReference type="HAMAP-Rule" id="MF_00159"/>
    </source>
</evidence>
<proteinExistence type="inferred from homology"/>
<dbReference type="InterPro" id="IPR058578">
    <property type="entry name" value="IspG_TIM"/>
</dbReference>
<dbReference type="Gene3D" id="3.20.20.20">
    <property type="entry name" value="Dihydropteroate synthase-like"/>
    <property type="match status" value="1"/>
</dbReference>
<keyword evidence="1 7" id="KW-0004">4Fe-4S</keyword>
<keyword evidence="3 7" id="KW-0560">Oxidoreductase</keyword>
<evidence type="ECO:0000313" key="10">
    <source>
        <dbReference type="EMBL" id="UUF07347.1"/>
    </source>
</evidence>
<evidence type="ECO:0000259" key="8">
    <source>
        <dbReference type="Pfam" id="PF04551"/>
    </source>
</evidence>
<dbReference type="GO" id="GO:0141197">
    <property type="term" value="F:4-hydroxy-3-methylbut-2-enyl-diphosphate synthase activity (flavodoxin)"/>
    <property type="evidence" value="ECO:0007669"/>
    <property type="project" value="UniProtKB-EC"/>
</dbReference>
<dbReference type="GO" id="GO:0051539">
    <property type="term" value="F:4 iron, 4 sulfur cluster binding"/>
    <property type="evidence" value="ECO:0007669"/>
    <property type="project" value="UniProtKB-UniRule"/>
</dbReference>
<dbReference type="GO" id="GO:0019288">
    <property type="term" value="P:isopentenyl diphosphate biosynthetic process, methylerythritol 4-phosphate pathway"/>
    <property type="evidence" value="ECO:0007669"/>
    <property type="project" value="UniProtKB-UniRule"/>
</dbReference>
<evidence type="ECO:0000259" key="9">
    <source>
        <dbReference type="Pfam" id="PF26540"/>
    </source>
</evidence>
<keyword evidence="4 7" id="KW-0408">Iron</keyword>
<protein>
    <recommendedName>
        <fullName evidence="7">4-hydroxy-3-methylbut-2-en-1-yl diphosphate synthase (flavodoxin)</fullName>
        <ecNumber evidence="7">1.17.7.3</ecNumber>
    </recommendedName>
    <alternativeName>
        <fullName evidence="7">1-hydroxy-2-methyl-2-(E)-butenyl 4-diphosphate synthase</fullName>
    </alternativeName>
</protein>
<dbReference type="InterPro" id="IPR016425">
    <property type="entry name" value="IspG_bac"/>
</dbReference>
<comment type="catalytic activity">
    <reaction evidence="7">
        <text>(2E)-4-hydroxy-3-methylbut-2-enyl diphosphate + oxidized [flavodoxin] + H2O + 2 H(+) = 2-C-methyl-D-erythritol 2,4-cyclic diphosphate + reduced [flavodoxin]</text>
        <dbReference type="Rhea" id="RHEA:43604"/>
        <dbReference type="Rhea" id="RHEA-COMP:10622"/>
        <dbReference type="Rhea" id="RHEA-COMP:10623"/>
        <dbReference type="ChEBI" id="CHEBI:15377"/>
        <dbReference type="ChEBI" id="CHEBI:15378"/>
        <dbReference type="ChEBI" id="CHEBI:57618"/>
        <dbReference type="ChEBI" id="CHEBI:58210"/>
        <dbReference type="ChEBI" id="CHEBI:58483"/>
        <dbReference type="ChEBI" id="CHEBI:128753"/>
        <dbReference type="EC" id="1.17.7.3"/>
    </reaction>
</comment>
<evidence type="ECO:0000256" key="3">
    <source>
        <dbReference type="ARBA" id="ARBA00023002"/>
    </source>
</evidence>
<feature type="binding site" evidence="7">
    <location>
        <position position="271"/>
    </location>
    <ligand>
        <name>[4Fe-4S] cluster</name>
        <dbReference type="ChEBI" id="CHEBI:49883"/>
    </ligand>
</feature>
<dbReference type="Pfam" id="PF04551">
    <property type="entry name" value="GcpE"/>
    <property type="match status" value="1"/>
</dbReference>
<gene>
    <name evidence="7 10" type="primary">ispG</name>
    <name evidence="10" type="synonym">gcpE</name>
    <name evidence="10" type="ORF">J0J70_06790</name>
</gene>
<dbReference type="Gene3D" id="3.30.413.10">
    <property type="entry name" value="Sulfite Reductase Hemoprotein, domain 1"/>
    <property type="match status" value="1"/>
</dbReference>
<dbReference type="AlphaFoldDB" id="A0A9Q9FE92"/>
<evidence type="ECO:0000256" key="2">
    <source>
        <dbReference type="ARBA" id="ARBA00022723"/>
    </source>
</evidence>
<comment type="function">
    <text evidence="7">Converts 2C-methyl-D-erythritol 2,4-cyclodiphosphate (ME-2,4cPP) into 1-hydroxy-2-methyl-2-(E)-butenyl 4-diphosphate.</text>
</comment>
<feature type="binding site" evidence="7">
    <location>
        <position position="310"/>
    </location>
    <ligand>
        <name>[4Fe-4S] cluster</name>
        <dbReference type="ChEBI" id="CHEBI:49883"/>
    </ligand>
</feature>
<sequence length="362" mass="39503">MSIITHRNNTKRVKVGELYIGGANEVIIQSMTTTKTHDIEATVEQINRLAKAGCQLVRVACLDETDAKALKEIKQRITIPLVVDIHFDYRLALMAIEAGVDKIRINPGNIGNEEKVRQVVEAAKAKQVAIRIGVNAGSLEKNILQKYGKATPEGMVESAKFHVQILEELGFEDIIISLKASDTDLAIKAYELAAQTFSYPLHLGITEAGTVFSGTIKSSIGLGILLNQGIGNTMRVSLSADPVEEIKVAREILKNFGLIKNAPTLISCPTCGRIQYNLIPLAQRIEDYLTTIPHDIHVAVMGCAVNGPGEAKNADIGIAGGRGEGLLIKNGEIIRKVPEDQMFDTLVEEIQLLVKEREQQHN</sequence>
<dbReference type="NCBIfam" id="NF001540">
    <property type="entry name" value="PRK00366.1"/>
    <property type="match status" value="1"/>
</dbReference>
<dbReference type="PIRSF" id="PIRSF004640">
    <property type="entry name" value="IspG"/>
    <property type="match status" value="1"/>
</dbReference>
<dbReference type="Proteomes" id="UP001058072">
    <property type="component" value="Chromosome"/>
</dbReference>
<dbReference type="GO" id="GO:0005506">
    <property type="term" value="F:iron ion binding"/>
    <property type="evidence" value="ECO:0007669"/>
    <property type="project" value="InterPro"/>
</dbReference>
<comment type="pathway">
    <text evidence="7">Isoprenoid biosynthesis; isopentenyl diphosphate biosynthesis via DXP pathway; isopentenyl diphosphate from 1-deoxy-D-xylulose 5-phosphate: step 5/6.</text>
</comment>
<evidence type="ECO:0000256" key="4">
    <source>
        <dbReference type="ARBA" id="ARBA00023004"/>
    </source>
</evidence>
<organism evidence="10 11">
    <name type="scientific">Turicibacter bilis</name>
    <dbReference type="NCBI Taxonomy" id="2735723"/>
    <lineage>
        <taxon>Bacteria</taxon>
        <taxon>Bacillati</taxon>
        <taxon>Bacillota</taxon>
        <taxon>Erysipelotrichia</taxon>
        <taxon>Erysipelotrichales</taxon>
        <taxon>Turicibacteraceae</taxon>
        <taxon>Turicibacter</taxon>
    </lineage>
</organism>
<dbReference type="SUPFAM" id="SSF56014">
    <property type="entry name" value="Nitrite and sulphite reductase 4Fe-4S domain-like"/>
    <property type="match status" value="1"/>
</dbReference>
<dbReference type="InterPro" id="IPR004588">
    <property type="entry name" value="IspG_bac-typ"/>
</dbReference>
<dbReference type="FunFam" id="3.20.20.20:FF:000001">
    <property type="entry name" value="4-hydroxy-3-methylbut-2-en-1-yl diphosphate synthase (flavodoxin)"/>
    <property type="match status" value="1"/>
</dbReference>
<dbReference type="HAMAP" id="MF_00159">
    <property type="entry name" value="IspG"/>
    <property type="match status" value="1"/>
</dbReference>
<dbReference type="EC" id="1.17.7.3" evidence="7"/>
<evidence type="ECO:0000256" key="5">
    <source>
        <dbReference type="ARBA" id="ARBA00023014"/>
    </source>
</evidence>
<keyword evidence="6 7" id="KW-0414">Isoprene biosynthesis</keyword>
<dbReference type="Pfam" id="PF26540">
    <property type="entry name" value="GcpE_C"/>
    <property type="match status" value="1"/>
</dbReference>
<comment type="similarity">
    <text evidence="7">Belongs to the IspG family.</text>
</comment>
<keyword evidence="5 7" id="KW-0411">Iron-sulfur</keyword>
<feature type="domain" description="IspG TIM-barrel" evidence="8">
    <location>
        <begin position="10"/>
        <end position="249"/>
    </location>
</feature>
<dbReference type="RefSeq" id="WP_212725091.1">
    <property type="nucleotide sequence ID" value="NZ_CP071250.1"/>
</dbReference>
<dbReference type="EMBL" id="CP071250">
    <property type="protein sequence ID" value="UUF07347.1"/>
    <property type="molecule type" value="Genomic_DNA"/>
</dbReference>
<reference evidence="10" key="1">
    <citation type="submission" date="2021-03" db="EMBL/GenBank/DDBJ databases">
        <title>Comparative Genomics and Metabolomics in the genus Turicibacter.</title>
        <authorList>
            <person name="Maki J."/>
            <person name="Looft T."/>
        </authorList>
    </citation>
    <scope>NUCLEOTIDE SEQUENCE</scope>
    <source>
        <strain evidence="10">ISU324</strain>
    </source>
</reference>
<dbReference type="GO" id="GO:0016114">
    <property type="term" value="P:terpenoid biosynthetic process"/>
    <property type="evidence" value="ECO:0007669"/>
    <property type="project" value="InterPro"/>
</dbReference>